<evidence type="ECO:0000256" key="1">
    <source>
        <dbReference type="ARBA" id="ARBA00001946"/>
    </source>
</evidence>
<dbReference type="InterPro" id="IPR003846">
    <property type="entry name" value="SelO"/>
</dbReference>
<dbReference type="PANTHER" id="PTHR32057:SF14">
    <property type="entry name" value="PROTEIN ADENYLYLTRANSFERASE SELO, MITOCHONDRIAL"/>
    <property type="match status" value="1"/>
</dbReference>
<evidence type="ECO:0000256" key="6">
    <source>
        <dbReference type="ARBA" id="ARBA00022741"/>
    </source>
</evidence>
<dbReference type="HOGENOM" id="CLU_010245_2_0_1"/>
<organism evidence="11 12">
    <name type="scientific">Laccaria amethystina LaAM-08-1</name>
    <dbReference type="NCBI Taxonomy" id="1095629"/>
    <lineage>
        <taxon>Eukaryota</taxon>
        <taxon>Fungi</taxon>
        <taxon>Dikarya</taxon>
        <taxon>Basidiomycota</taxon>
        <taxon>Agaricomycotina</taxon>
        <taxon>Agaricomycetes</taxon>
        <taxon>Agaricomycetidae</taxon>
        <taxon>Agaricales</taxon>
        <taxon>Agaricineae</taxon>
        <taxon>Hydnangiaceae</taxon>
        <taxon>Laccaria</taxon>
    </lineage>
</organism>
<feature type="domain" description="Cytidyltransferase-like" evidence="10">
    <location>
        <begin position="909"/>
        <end position="1057"/>
    </location>
</feature>
<dbReference type="OrthoDB" id="10254721at2759"/>
<dbReference type="CDD" id="cd02164">
    <property type="entry name" value="PPAT_CoAS"/>
    <property type="match status" value="1"/>
</dbReference>
<dbReference type="AlphaFoldDB" id="A0A0C9YIH6"/>
<keyword evidence="7" id="KW-0067">ATP-binding</keyword>
<reference evidence="12" key="2">
    <citation type="submission" date="2015-01" db="EMBL/GenBank/DDBJ databases">
        <title>Evolutionary Origins and Diversification of the Mycorrhizal Mutualists.</title>
        <authorList>
            <consortium name="DOE Joint Genome Institute"/>
            <consortium name="Mycorrhizal Genomics Consortium"/>
            <person name="Kohler A."/>
            <person name="Kuo A."/>
            <person name="Nagy L.G."/>
            <person name="Floudas D."/>
            <person name="Copeland A."/>
            <person name="Barry K.W."/>
            <person name="Cichocki N."/>
            <person name="Veneault-Fourrey C."/>
            <person name="LaButti K."/>
            <person name="Lindquist E.A."/>
            <person name="Lipzen A."/>
            <person name="Lundell T."/>
            <person name="Morin E."/>
            <person name="Murat C."/>
            <person name="Riley R."/>
            <person name="Ohm R."/>
            <person name="Sun H."/>
            <person name="Tunlid A."/>
            <person name="Henrissat B."/>
            <person name="Grigoriev I.V."/>
            <person name="Hibbett D.S."/>
            <person name="Martin F."/>
        </authorList>
    </citation>
    <scope>NUCLEOTIDE SEQUENCE [LARGE SCALE GENOMIC DNA]</scope>
    <source>
        <strain evidence="12">LaAM-08-1</strain>
    </source>
</reference>
<evidence type="ECO:0000259" key="10">
    <source>
        <dbReference type="Pfam" id="PF01467"/>
    </source>
</evidence>
<keyword evidence="8" id="KW-0460">Magnesium</keyword>
<comment type="cofactor">
    <cofactor evidence="1">
        <name>Mg(2+)</name>
        <dbReference type="ChEBI" id="CHEBI:18420"/>
    </cofactor>
</comment>
<proteinExistence type="inferred from homology"/>
<evidence type="ECO:0000256" key="9">
    <source>
        <dbReference type="ARBA" id="ARBA00031547"/>
    </source>
</evidence>
<dbReference type="GO" id="GO:0070733">
    <property type="term" value="F:AMPylase activity"/>
    <property type="evidence" value="ECO:0007669"/>
    <property type="project" value="TreeGrafter"/>
</dbReference>
<keyword evidence="4" id="KW-0548">Nucleotidyltransferase</keyword>
<dbReference type="Pfam" id="PF02696">
    <property type="entry name" value="SelO"/>
    <property type="match status" value="1"/>
</dbReference>
<evidence type="ECO:0000313" key="11">
    <source>
        <dbReference type="EMBL" id="KIK10112.1"/>
    </source>
</evidence>
<dbReference type="Proteomes" id="UP000054477">
    <property type="component" value="Unassembled WGS sequence"/>
</dbReference>
<keyword evidence="6" id="KW-0547">Nucleotide-binding</keyword>
<dbReference type="GO" id="GO:0005524">
    <property type="term" value="F:ATP binding"/>
    <property type="evidence" value="ECO:0007669"/>
    <property type="project" value="UniProtKB-KW"/>
</dbReference>
<evidence type="ECO:0000256" key="5">
    <source>
        <dbReference type="ARBA" id="ARBA00022723"/>
    </source>
</evidence>
<dbReference type="Pfam" id="PF01467">
    <property type="entry name" value="CTP_transf_like"/>
    <property type="match status" value="1"/>
</dbReference>
<comment type="similarity">
    <text evidence="2">Belongs to the SELO family.</text>
</comment>
<keyword evidence="12" id="KW-1185">Reference proteome</keyword>
<dbReference type="PANTHER" id="PTHR32057">
    <property type="entry name" value="PROTEIN ADENYLYLTRANSFERASE SELO, MITOCHONDRIAL"/>
    <property type="match status" value="1"/>
</dbReference>
<evidence type="ECO:0000256" key="4">
    <source>
        <dbReference type="ARBA" id="ARBA00022695"/>
    </source>
</evidence>
<dbReference type="GO" id="GO:0046872">
    <property type="term" value="F:metal ion binding"/>
    <property type="evidence" value="ECO:0007669"/>
    <property type="project" value="UniProtKB-KW"/>
</dbReference>
<gene>
    <name evidence="11" type="ORF">K443DRAFT_126891</name>
</gene>
<dbReference type="EMBL" id="KN838536">
    <property type="protein sequence ID" value="KIK10112.1"/>
    <property type="molecule type" value="Genomic_DNA"/>
</dbReference>
<dbReference type="SUPFAM" id="SSF52374">
    <property type="entry name" value="Nucleotidylyl transferase"/>
    <property type="match status" value="1"/>
</dbReference>
<sequence length="1072" mass="118871">MKPMSVMSKFPISALPIASPSQLLIHRLNPDTHTPSPFTFRTNVLTTSPSLQRRARLLSPPCHFSYVAPFPVAFPYDIEPQIGSNPATEDKGAYIEKWLADREAVHPSPPNPDHPNALLRKYLPNNRDQPLELIGLSEMGLRDCVPHLDVGDAFVMLGNPTLTDEFNEDGDGEPSGVEEAVRARQDLVDVLSGHATLMSPPEVTEVGFAPWSLRYSGHQFGSWAGQLGDGRAISILVTPHPSDPDVTYELQLKGSGRTPFSRSADGLAVLRSSIREYLCSEAMQALDIPTTRSLSLVSLPALPVARERMETSCVLTRISPSFIRIGSFEALNGPTNMFFFGGGQQKPDLDALRILGEWVTEQVLKLPVEKGKPWGSKLVLEVARRNAHMVAGWQAYGFMHGVINTDNVSILGLTIDYGPYAFMDVFDPWHICNHSDEGGRYAYKHQPNMIIYALRALLSALSPLIGAEAELGTAVSSGWAEGIDQEKISEWSKKGMELRDEMDRIAQETAAVEYGKRLRKRLGLRRQDPTDDSQIFRPLLDIMETHKLDFHSTFRTLCDFKPALLDQVEAGTTTTSPSLDLHTYISRVLSVTPEPSKLDHETATKELLVWLDTYAKRISSESEQWGEDGDKERRQEMRSVNPRFVLRQWVLEEVIGKVERDADSGKRVLAKVMHMACNPFEPWGGEGEEEELDKEEREERRYCGLGDQKMIGFQCTDHTMATPSPFPTSPETVDNGILLATLPNLSTPHFLGSVVAAAATQTRHRLVIVLFSRHFNTSHRPRGGIGTVLGDAQTLSHTDTWDSVQRILTFIYVHATKAAQALNKVLMDVDVLLKGLDEDLDPHLGDGVDIVFRVSGDSIAVPLPESLSDTRQCFLPAGDRNPDFREFSTTGSPAPGTPAKPHFYPVVALGGTFDHLHAGHKILLAMGAWITEKKLIVGVTDDALLQNKANKHVIENLPQRIERVRSFLTFFKPGLVYDIVPLHDVAGPTGWDPNVQSLVVSKETLSGAAAIAEFRKEKGFPPLEVYVIDVISSTSPNLSHHDAGWLKKAKLSSTWIREWIVSHSKQEEEGDE</sequence>
<dbReference type="Gene3D" id="3.40.50.620">
    <property type="entry name" value="HUPs"/>
    <property type="match status" value="1"/>
</dbReference>
<protein>
    <recommendedName>
        <fullName evidence="9">Selenoprotein O</fullName>
    </recommendedName>
</protein>
<evidence type="ECO:0000256" key="7">
    <source>
        <dbReference type="ARBA" id="ARBA00022840"/>
    </source>
</evidence>
<evidence type="ECO:0000313" key="12">
    <source>
        <dbReference type="Proteomes" id="UP000054477"/>
    </source>
</evidence>
<reference evidence="11 12" key="1">
    <citation type="submission" date="2014-04" db="EMBL/GenBank/DDBJ databases">
        <authorList>
            <consortium name="DOE Joint Genome Institute"/>
            <person name="Kuo A."/>
            <person name="Kohler A."/>
            <person name="Nagy L.G."/>
            <person name="Floudas D."/>
            <person name="Copeland A."/>
            <person name="Barry K.W."/>
            <person name="Cichocki N."/>
            <person name="Veneault-Fourrey C."/>
            <person name="LaButti K."/>
            <person name="Lindquist E.A."/>
            <person name="Lipzen A."/>
            <person name="Lundell T."/>
            <person name="Morin E."/>
            <person name="Murat C."/>
            <person name="Sun H."/>
            <person name="Tunlid A."/>
            <person name="Henrissat B."/>
            <person name="Grigoriev I.V."/>
            <person name="Hibbett D.S."/>
            <person name="Martin F."/>
            <person name="Nordberg H.P."/>
            <person name="Cantor M.N."/>
            <person name="Hua S.X."/>
        </authorList>
    </citation>
    <scope>NUCLEOTIDE SEQUENCE [LARGE SCALE GENOMIC DNA]</scope>
    <source>
        <strain evidence="11 12">LaAM-08-1</strain>
    </source>
</reference>
<dbReference type="InterPro" id="IPR014729">
    <property type="entry name" value="Rossmann-like_a/b/a_fold"/>
</dbReference>
<dbReference type="GO" id="GO:0005739">
    <property type="term" value="C:mitochondrion"/>
    <property type="evidence" value="ECO:0007669"/>
    <property type="project" value="TreeGrafter"/>
</dbReference>
<dbReference type="InterPro" id="IPR004821">
    <property type="entry name" value="Cyt_trans-like"/>
</dbReference>
<evidence type="ECO:0000256" key="2">
    <source>
        <dbReference type="ARBA" id="ARBA00009747"/>
    </source>
</evidence>
<keyword evidence="5" id="KW-0479">Metal-binding</keyword>
<evidence type="ECO:0000256" key="3">
    <source>
        <dbReference type="ARBA" id="ARBA00022679"/>
    </source>
</evidence>
<keyword evidence="3" id="KW-0808">Transferase</keyword>
<name>A0A0C9YIH6_9AGAR</name>
<evidence type="ECO:0000256" key="8">
    <source>
        <dbReference type="ARBA" id="ARBA00022842"/>
    </source>
</evidence>
<accession>A0A0C9YIH6</accession>
<dbReference type="STRING" id="1095629.A0A0C9YIH6"/>